<evidence type="ECO:0000256" key="5">
    <source>
        <dbReference type="ARBA" id="ARBA00023136"/>
    </source>
</evidence>
<dbReference type="AlphaFoldDB" id="A0AB39INL5"/>
<dbReference type="Gene3D" id="1.20.1250.20">
    <property type="entry name" value="MFS general substrate transporter like domains"/>
    <property type="match status" value="1"/>
</dbReference>
<evidence type="ECO:0000256" key="3">
    <source>
        <dbReference type="ARBA" id="ARBA00022692"/>
    </source>
</evidence>
<keyword evidence="2" id="KW-1003">Cell membrane</keyword>
<feature type="transmembrane region" description="Helical" evidence="6">
    <location>
        <begin position="293"/>
        <end position="309"/>
    </location>
</feature>
<accession>A0AB39INL5</accession>
<reference evidence="8" key="1">
    <citation type="submission" date="2024-07" db="EMBL/GenBank/DDBJ databases">
        <authorList>
            <person name="Pedron J."/>
        </authorList>
    </citation>
    <scope>NUCLEOTIDE SEQUENCE</scope>
    <source>
        <strain evidence="8">A003-S1-M15</strain>
        <strain evidence="7">A642-S2-A17</strain>
    </source>
</reference>
<feature type="transmembrane region" description="Helical" evidence="6">
    <location>
        <begin position="174"/>
        <end position="194"/>
    </location>
</feature>
<feature type="transmembrane region" description="Helical" evidence="6">
    <location>
        <begin position="315"/>
        <end position="336"/>
    </location>
</feature>
<dbReference type="RefSeq" id="WP_210176850.1">
    <property type="nucleotide sequence ID" value="NZ_CP162411.1"/>
</dbReference>
<dbReference type="InterPro" id="IPR036259">
    <property type="entry name" value="MFS_trans_sf"/>
</dbReference>
<dbReference type="PANTHER" id="PTHR23513">
    <property type="entry name" value="INTEGRAL MEMBRANE EFFLUX PROTEIN-RELATED"/>
    <property type="match status" value="1"/>
</dbReference>
<keyword evidence="3 6" id="KW-0812">Transmembrane</keyword>
<dbReference type="GeneID" id="302580036"/>
<proteinExistence type="predicted"/>
<evidence type="ECO:0000313" key="8">
    <source>
        <dbReference type="EMBL" id="XDL24678.1"/>
    </source>
</evidence>
<gene>
    <name evidence="7" type="ORF">LF923_0000100</name>
    <name evidence="8" type="ORF">LF929_000140</name>
</gene>
<evidence type="ECO:0000313" key="7">
    <source>
        <dbReference type="EMBL" id="XDL14734.1"/>
    </source>
</evidence>
<feature type="transmembrane region" description="Helical" evidence="6">
    <location>
        <begin position="348"/>
        <end position="373"/>
    </location>
</feature>
<dbReference type="GO" id="GO:0005886">
    <property type="term" value="C:plasma membrane"/>
    <property type="evidence" value="ECO:0007669"/>
    <property type="project" value="UniProtKB-SubCell"/>
</dbReference>
<feature type="transmembrane region" description="Helical" evidence="6">
    <location>
        <begin position="81"/>
        <end position="99"/>
    </location>
</feature>
<dbReference type="PANTHER" id="PTHR23513:SF6">
    <property type="entry name" value="MAJOR FACILITATOR SUPERFAMILY ASSOCIATED DOMAIN-CONTAINING PROTEIN"/>
    <property type="match status" value="1"/>
</dbReference>
<evidence type="ECO:0000256" key="4">
    <source>
        <dbReference type="ARBA" id="ARBA00022989"/>
    </source>
</evidence>
<dbReference type="InterPro" id="IPR011701">
    <property type="entry name" value="MFS"/>
</dbReference>
<dbReference type="Pfam" id="PF07690">
    <property type="entry name" value="MFS_1"/>
    <property type="match status" value="1"/>
</dbReference>
<dbReference type="EMBL" id="CP162411">
    <property type="protein sequence ID" value="XDL14734.1"/>
    <property type="molecule type" value="Genomic_DNA"/>
</dbReference>
<evidence type="ECO:0000256" key="6">
    <source>
        <dbReference type="SAM" id="Phobius"/>
    </source>
</evidence>
<feature type="transmembrane region" description="Helical" evidence="6">
    <location>
        <begin position="105"/>
        <end position="124"/>
    </location>
</feature>
<feature type="transmembrane region" description="Helical" evidence="6">
    <location>
        <begin position="49"/>
        <end position="69"/>
    </location>
</feature>
<evidence type="ECO:0000256" key="2">
    <source>
        <dbReference type="ARBA" id="ARBA00022475"/>
    </source>
</evidence>
<comment type="subcellular location">
    <subcellularLocation>
        <location evidence="1">Cell membrane</location>
        <topology evidence="1">Multi-pass membrane protein</topology>
    </subcellularLocation>
</comment>
<feature type="transmembrane region" description="Helical" evidence="6">
    <location>
        <begin position="379"/>
        <end position="401"/>
    </location>
</feature>
<evidence type="ECO:0000256" key="1">
    <source>
        <dbReference type="ARBA" id="ARBA00004651"/>
    </source>
</evidence>
<keyword evidence="5 6" id="KW-0472">Membrane</keyword>
<name>A0AB39INL5_9GAMM</name>
<dbReference type="GO" id="GO:0022857">
    <property type="term" value="F:transmembrane transporter activity"/>
    <property type="evidence" value="ECO:0007669"/>
    <property type="project" value="InterPro"/>
</dbReference>
<organism evidence="8">
    <name type="scientific">Dickeya oryzae</name>
    <dbReference type="NCBI Taxonomy" id="1240404"/>
    <lineage>
        <taxon>Bacteria</taxon>
        <taxon>Pseudomonadati</taxon>
        <taxon>Pseudomonadota</taxon>
        <taxon>Gammaproteobacteria</taxon>
        <taxon>Enterobacterales</taxon>
        <taxon>Pectobacteriaceae</taxon>
        <taxon>Dickeya</taxon>
    </lineage>
</organism>
<feature type="transmembrane region" description="Helical" evidence="6">
    <location>
        <begin position="145"/>
        <end position="168"/>
    </location>
</feature>
<keyword evidence="4 6" id="KW-1133">Transmembrane helix</keyword>
<dbReference type="EMBL" id="CP162670">
    <property type="protein sequence ID" value="XDL24678.1"/>
    <property type="molecule type" value="Genomic_DNA"/>
</dbReference>
<protein>
    <submittedName>
        <fullName evidence="8">MFS transporter</fullName>
    </submittedName>
</protein>
<sequence>MAEHHESDIGQSRRNAGLIIAARFISDFGAFLNMVALSTYVYLLSNSVVNVSIFLACRVAGGLLASLVGTPFFRRFQGRSSLVGFDLLRAALLSLLLVLPPAWQLPLLPVIALGVGVGNAMFAIGLNSQLPYWVENSLRLTTNAWLTSVAASGAVLGSLVSGLLVAGFGYPVVFMLNVATYLAAALLILPLRMVETPQPRASQRDRFSEWRQLREGLRGAPMLAGMLIVSMADTLGSAAHNVGFPVLSALISPDSASKTMGLMLALWAVGKFAGARGSGVLLRQGQQRTMERAFFIGVALMSTGFILTFQQTGLAWLLVFVVWAGIGDGVAEVSLISRAQSEPESLRLPIFSLLTLMQMTGFGIGMLLVAPFYVWWTPAAVIVLFHGLPLTMLLVVQVWVYRYGQRCAARRSGEMMNSHHGQKE</sequence>
<feature type="transmembrane region" description="Helical" evidence="6">
    <location>
        <begin position="20"/>
        <end position="43"/>
    </location>
</feature>
<dbReference type="SUPFAM" id="SSF103473">
    <property type="entry name" value="MFS general substrate transporter"/>
    <property type="match status" value="1"/>
</dbReference>